<dbReference type="EMBL" id="UOEN01000214">
    <property type="protein sequence ID" value="VAW14361.1"/>
    <property type="molecule type" value="Genomic_DNA"/>
</dbReference>
<organism evidence="1">
    <name type="scientific">hydrothermal vent metagenome</name>
    <dbReference type="NCBI Taxonomy" id="652676"/>
    <lineage>
        <taxon>unclassified sequences</taxon>
        <taxon>metagenomes</taxon>
        <taxon>ecological metagenomes</taxon>
    </lineage>
</organism>
<evidence type="ECO:0000313" key="1">
    <source>
        <dbReference type="EMBL" id="VAW14361.1"/>
    </source>
</evidence>
<dbReference type="PRINTS" id="PR00340">
    <property type="entry name" value="PIIGLNB"/>
</dbReference>
<accession>A0A3B0T6M3</accession>
<dbReference type="AlphaFoldDB" id="A0A3B0T6M3"/>
<dbReference type="GO" id="GO:0030234">
    <property type="term" value="F:enzyme regulator activity"/>
    <property type="evidence" value="ECO:0007669"/>
    <property type="project" value="InterPro"/>
</dbReference>
<dbReference type="PROSITE" id="PS00638">
    <property type="entry name" value="PII_GLNB_CTER"/>
    <property type="match status" value="1"/>
</dbReference>
<dbReference type="SMART" id="SM00938">
    <property type="entry name" value="P-II"/>
    <property type="match status" value="1"/>
</dbReference>
<dbReference type="Pfam" id="PF00543">
    <property type="entry name" value="P-II"/>
    <property type="match status" value="1"/>
</dbReference>
<dbReference type="InterPro" id="IPR002187">
    <property type="entry name" value="N-reg_PII"/>
</dbReference>
<dbReference type="PANTHER" id="PTHR30115:SF18">
    <property type="entry name" value="NITROGEN REGULATORY PROTEIN P-II"/>
    <property type="match status" value="1"/>
</dbReference>
<dbReference type="PROSITE" id="PS51343">
    <property type="entry name" value="PII_GLNB_DOM"/>
    <property type="match status" value="1"/>
</dbReference>
<reference evidence="1" key="1">
    <citation type="submission" date="2018-06" db="EMBL/GenBank/DDBJ databases">
        <authorList>
            <person name="Zhirakovskaya E."/>
        </authorList>
    </citation>
    <scope>NUCLEOTIDE SEQUENCE</scope>
</reference>
<dbReference type="SUPFAM" id="SSF54913">
    <property type="entry name" value="GlnB-like"/>
    <property type="match status" value="1"/>
</dbReference>
<dbReference type="InterPro" id="IPR017918">
    <property type="entry name" value="N-reg_PII_CS"/>
</dbReference>
<dbReference type="PANTHER" id="PTHR30115">
    <property type="entry name" value="NITROGEN REGULATORY PROTEIN P-II"/>
    <property type="match status" value="1"/>
</dbReference>
<protein>
    <submittedName>
        <fullName evidence="1">Nitrogen regulatory protein P-II</fullName>
    </submittedName>
</protein>
<dbReference type="InterPro" id="IPR015867">
    <property type="entry name" value="N-reg_PII/ATP_PRibTrfase_C"/>
</dbReference>
<dbReference type="InterPro" id="IPR011322">
    <property type="entry name" value="N-reg_PII-like_a/b"/>
</dbReference>
<dbReference type="Gene3D" id="3.30.70.120">
    <property type="match status" value="1"/>
</dbReference>
<dbReference type="GO" id="GO:0006808">
    <property type="term" value="P:regulation of nitrogen utilization"/>
    <property type="evidence" value="ECO:0007669"/>
    <property type="project" value="InterPro"/>
</dbReference>
<sequence>MKLIVAMIKPHNMPSTKKALLAAGIKKMTVTNVLGCGQQGGFSETYRGVVHEVNLVKKVRIEIAVNDEFEDTTVKALIKGAKTGRIGDGKIFVLDLPRCIRIRTEEEGSEAVG</sequence>
<proteinExistence type="predicted"/>
<gene>
    <name evidence="1" type="ORF">MNBD_BACTEROID05-1062</name>
</gene>
<name>A0A3B0T6M3_9ZZZZ</name>
<dbReference type="GO" id="GO:0005829">
    <property type="term" value="C:cytosol"/>
    <property type="evidence" value="ECO:0007669"/>
    <property type="project" value="TreeGrafter"/>
</dbReference>
<dbReference type="GO" id="GO:0005524">
    <property type="term" value="F:ATP binding"/>
    <property type="evidence" value="ECO:0007669"/>
    <property type="project" value="TreeGrafter"/>
</dbReference>